<feature type="domain" description="Dyp-type peroxidase C-terminal" evidence="8">
    <location>
        <begin position="135"/>
        <end position="299"/>
    </location>
</feature>
<dbReference type="InterPro" id="IPR006314">
    <property type="entry name" value="Dyp_peroxidase"/>
</dbReference>
<dbReference type="EMBL" id="JBHSWJ010000002">
    <property type="protein sequence ID" value="MFC6714693.1"/>
    <property type="molecule type" value="Genomic_DNA"/>
</dbReference>
<dbReference type="Pfam" id="PF04261">
    <property type="entry name" value="Dyp_perox_N"/>
    <property type="match status" value="1"/>
</dbReference>
<evidence type="ECO:0000259" key="7">
    <source>
        <dbReference type="Pfam" id="PF04261"/>
    </source>
</evidence>
<keyword evidence="4" id="KW-0560">Oxidoreductase</keyword>
<keyword evidence="3" id="KW-0479">Metal-binding</keyword>
<dbReference type="Pfam" id="PF20628">
    <property type="entry name" value="Dyp_perox_C"/>
    <property type="match status" value="1"/>
</dbReference>
<evidence type="ECO:0000256" key="3">
    <source>
        <dbReference type="ARBA" id="ARBA00022723"/>
    </source>
</evidence>
<gene>
    <name evidence="9" type="ORF">ACFQBT_13060</name>
</gene>
<accession>A0ABW2AVP9</accession>
<keyword evidence="5" id="KW-0408">Iron</keyword>
<evidence type="ECO:0000259" key="8">
    <source>
        <dbReference type="Pfam" id="PF20628"/>
    </source>
</evidence>
<dbReference type="InterPro" id="IPR011008">
    <property type="entry name" value="Dimeric_a/b-barrel"/>
</dbReference>
<evidence type="ECO:0000256" key="4">
    <source>
        <dbReference type="ARBA" id="ARBA00023002"/>
    </source>
</evidence>
<dbReference type="Proteomes" id="UP001596356">
    <property type="component" value="Unassembled WGS sequence"/>
</dbReference>
<evidence type="ECO:0000313" key="9">
    <source>
        <dbReference type="EMBL" id="MFC6714693.1"/>
    </source>
</evidence>
<dbReference type="PANTHER" id="PTHR30521:SF0">
    <property type="entry name" value="DYP-TYPE PEROXIDASE FAMILY PROTEIN"/>
    <property type="match status" value="1"/>
</dbReference>
<dbReference type="RefSeq" id="WP_377823282.1">
    <property type="nucleotide sequence ID" value="NZ_JBHSWJ010000002.1"/>
</dbReference>
<reference evidence="10" key="1">
    <citation type="journal article" date="2019" name="Int. J. Syst. Evol. Microbiol.">
        <title>The Global Catalogue of Microorganisms (GCM) 10K type strain sequencing project: providing services to taxonomists for standard genome sequencing and annotation.</title>
        <authorList>
            <consortium name="The Broad Institute Genomics Platform"/>
            <consortium name="The Broad Institute Genome Sequencing Center for Infectious Disease"/>
            <person name="Wu L."/>
            <person name="Ma J."/>
        </authorList>
    </citation>
    <scope>NUCLEOTIDE SEQUENCE [LARGE SCALE GENOMIC DNA]</scope>
    <source>
        <strain evidence="10">NBRC 106593</strain>
    </source>
</reference>
<dbReference type="PANTHER" id="PTHR30521">
    <property type="entry name" value="DEFERROCHELATASE/PEROXIDASE"/>
    <property type="match status" value="1"/>
</dbReference>
<evidence type="ECO:0000256" key="6">
    <source>
        <dbReference type="ARBA" id="ARBA00025737"/>
    </source>
</evidence>
<dbReference type="SUPFAM" id="SSF54909">
    <property type="entry name" value="Dimeric alpha+beta barrel"/>
    <property type="match status" value="1"/>
</dbReference>
<dbReference type="InterPro" id="IPR048327">
    <property type="entry name" value="Dyp_perox_N"/>
</dbReference>
<dbReference type="NCBIfam" id="TIGR01413">
    <property type="entry name" value="Dyp_perox_fam"/>
    <property type="match status" value="1"/>
</dbReference>
<keyword evidence="10" id="KW-1185">Reference proteome</keyword>
<protein>
    <submittedName>
        <fullName evidence="9">Dyp-type peroxidase</fullName>
    </submittedName>
</protein>
<evidence type="ECO:0000256" key="5">
    <source>
        <dbReference type="ARBA" id="ARBA00023004"/>
    </source>
</evidence>
<keyword evidence="2 9" id="KW-0575">Peroxidase</keyword>
<comment type="caution">
    <text evidence="9">The sequence shown here is derived from an EMBL/GenBank/DDBJ whole genome shotgun (WGS) entry which is preliminary data.</text>
</comment>
<dbReference type="GO" id="GO:0004601">
    <property type="term" value="F:peroxidase activity"/>
    <property type="evidence" value="ECO:0007669"/>
    <property type="project" value="UniProtKB-KW"/>
</dbReference>
<feature type="domain" description="Dyp-type peroxidase N-terminal" evidence="7">
    <location>
        <begin position="4"/>
        <end position="132"/>
    </location>
</feature>
<dbReference type="PROSITE" id="PS51404">
    <property type="entry name" value="DYP_PEROXIDASE"/>
    <property type="match status" value="1"/>
</dbReference>
<evidence type="ECO:0000313" key="10">
    <source>
        <dbReference type="Proteomes" id="UP001596356"/>
    </source>
</evidence>
<comment type="cofactor">
    <cofactor evidence="1">
        <name>heme b</name>
        <dbReference type="ChEBI" id="CHEBI:60344"/>
    </cofactor>
</comment>
<evidence type="ECO:0000256" key="1">
    <source>
        <dbReference type="ARBA" id="ARBA00001970"/>
    </source>
</evidence>
<sequence>MASQHVLAEPATAAIFLVATVDDGGVDGVRDLLADLAGLTRAVAFRSPGDRLTCVAGVGARIWDGLYGEPRPAGLHPFQELAGSKHTAIATPGDLLFHLRARRMDLCFELARQIGLRLSGLATVVDEVHAFKYFDQRDVLGFVDGTENPDDEDAVAAVVVGEEDPSFAGSSYVIVQKYVHDMAAWQANSVEEQERVIGRSKVDDIEMPDSIKPKNSHIALNVIEDEDGNELDIVRDNMVFGNIADGSFGTYFIGYAKTPDVIEQMLRNMFIGDPPGNYDRILDFSTVLTGNLFFVPTADFLEAQPDSPSTPDGSLRIGSLK</sequence>
<comment type="similarity">
    <text evidence="6">Belongs to the DyP-type peroxidase family.</text>
</comment>
<name>A0ABW2AVP9_9MICO</name>
<organism evidence="9 10">
    <name type="scientific">Branchiibius cervicis</name>
    <dbReference type="NCBI Taxonomy" id="908252"/>
    <lineage>
        <taxon>Bacteria</taxon>
        <taxon>Bacillati</taxon>
        <taxon>Actinomycetota</taxon>
        <taxon>Actinomycetes</taxon>
        <taxon>Micrococcales</taxon>
        <taxon>Dermacoccaceae</taxon>
        <taxon>Branchiibius</taxon>
    </lineage>
</organism>
<evidence type="ECO:0000256" key="2">
    <source>
        <dbReference type="ARBA" id="ARBA00022559"/>
    </source>
</evidence>
<proteinExistence type="inferred from homology"/>
<dbReference type="InterPro" id="IPR048328">
    <property type="entry name" value="Dyp_perox_C"/>
</dbReference>